<feature type="signal peptide" evidence="1">
    <location>
        <begin position="1"/>
        <end position="21"/>
    </location>
</feature>
<accession>F2U569</accession>
<protein>
    <submittedName>
        <fullName evidence="2">Uncharacterized protein</fullName>
    </submittedName>
</protein>
<sequence>MMMAVLGKLLALVVVVVLCLQQPLQHQAAAAASSTTAAPGGCDEFMQAADAAVAAAETACGTSRLEVLARGDSFHGGSESFCVASCINAINALLRTYDNRTACTSSTDEDYRVYQRIQTEQRECNPPRDECVSVYFEYLFFLQSTQGQQCLAEMAAARALTASDHQAAYHAICSGDCFTQLSGFATRLQDAGCRPWPAYLELQRNLDLLCSKADDTYCEPGYIAAASDIAVARDTSRSVSERTSTLSTICTPCFNEIQSIEGRYKGALGLENGEGNLCTQVDDTYCLPILDDLENTVSLTSGEVGRSSSIYAVAVNEIVDDLGCCFHAMEALHTALTATPDATSNLFARLSFLSDSCCARQRSACQTTFDPSCDHQDQTETLSVTIASPPFAWIRDNQDLFNTAFVADISATLGVLQSSVTVTGFQQVSQGVTVSFQVASETTTRLQKIEAELTGVIARDSLSLWNTAAAYTTRCDSTCTSDATHTAASGLVILTILLFTNLTFIL</sequence>
<dbReference type="RefSeq" id="XP_004996021.1">
    <property type="nucleotide sequence ID" value="XM_004995964.1"/>
</dbReference>
<gene>
    <name evidence="2" type="ORF">PTSG_03435</name>
</gene>
<dbReference type="InParanoid" id="F2U569"/>
<keyword evidence="3" id="KW-1185">Reference proteome</keyword>
<keyword evidence="1" id="KW-0732">Signal</keyword>
<dbReference type="Proteomes" id="UP000007799">
    <property type="component" value="Unassembled WGS sequence"/>
</dbReference>
<evidence type="ECO:0000256" key="1">
    <source>
        <dbReference type="SAM" id="SignalP"/>
    </source>
</evidence>
<dbReference type="AlphaFoldDB" id="F2U569"/>
<organism evidence="3">
    <name type="scientific">Salpingoeca rosetta (strain ATCC 50818 / BSB-021)</name>
    <dbReference type="NCBI Taxonomy" id="946362"/>
    <lineage>
        <taxon>Eukaryota</taxon>
        <taxon>Choanoflagellata</taxon>
        <taxon>Craspedida</taxon>
        <taxon>Salpingoecidae</taxon>
        <taxon>Salpingoeca</taxon>
    </lineage>
</organism>
<name>F2U569_SALR5</name>
<proteinExistence type="predicted"/>
<evidence type="ECO:0000313" key="3">
    <source>
        <dbReference type="Proteomes" id="UP000007799"/>
    </source>
</evidence>
<dbReference type="GeneID" id="16076608"/>
<dbReference type="KEGG" id="sre:PTSG_03435"/>
<reference evidence="2" key="1">
    <citation type="submission" date="2009-08" db="EMBL/GenBank/DDBJ databases">
        <title>Annotation of Salpingoeca rosetta.</title>
        <authorList>
            <consortium name="The Broad Institute Genome Sequencing Platform"/>
            <person name="Russ C."/>
            <person name="Cuomo C."/>
            <person name="Burger G."/>
            <person name="Gray M.W."/>
            <person name="Holland P.W.H."/>
            <person name="King N."/>
            <person name="Lang F.B.F."/>
            <person name="Roger A.J."/>
            <person name="Ruiz-Trillo I."/>
            <person name="Young S.K."/>
            <person name="Zeng Q."/>
            <person name="Gargeya S."/>
            <person name="Alvarado L."/>
            <person name="Berlin A."/>
            <person name="Chapman S.B."/>
            <person name="Chen Z."/>
            <person name="Freedman E."/>
            <person name="Gellesch M."/>
            <person name="Goldberg J."/>
            <person name="Griggs A."/>
            <person name="Gujja S."/>
            <person name="Heilman E."/>
            <person name="Heiman D."/>
            <person name="Howarth C."/>
            <person name="Mehta T."/>
            <person name="Neiman D."/>
            <person name="Pearson M."/>
            <person name="Roberts A."/>
            <person name="Saif S."/>
            <person name="Shea T."/>
            <person name="Shenoy N."/>
            <person name="Sisk P."/>
            <person name="Stolte C."/>
            <person name="Sykes S."/>
            <person name="White J."/>
            <person name="Yandava C."/>
            <person name="Haas B."/>
            <person name="Nusbaum C."/>
            <person name="Birren B."/>
        </authorList>
    </citation>
    <scope>NUCLEOTIDE SEQUENCE [LARGE SCALE GENOMIC DNA]</scope>
    <source>
        <strain evidence="2">ATCC 50818</strain>
    </source>
</reference>
<evidence type="ECO:0000313" key="2">
    <source>
        <dbReference type="EMBL" id="EGD82785.1"/>
    </source>
</evidence>
<dbReference type="EMBL" id="GL832961">
    <property type="protein sequence ID" value="EGD82785.1"/>
    <property type="molecule type" value="Genomic_DNA"/>
</dbReference>
<feature type="chain" id="PRO_5003290297" evidence="1">
    <location>
        <begin position="22"/>
        <end position="506"/>
    </location>
</feature>